<sequence length="1125" mass="116004">MKACVTQPAGAYQAAPHRAAGAAASSTPGPWRATILWSCLWHQSGGGLSASAGNGPQHGPPPISAFGGPTSFPFSAGQCRIGHSSCWPQQVRYRGAGQTSRPKRISTALAGAADNTSASSSTSPNSLSLGLASDTVNESVLLQGEDDHPDYEMSASATMPNNHRRQQRQQQQSPLRNRTNATDASLLTGERPADASLLQRPVATRAPATAAAIESGGSSSVKKHRPPPSLLPGTSGFPSQHQQQRQGLQTALAAPQSGMPPWPWPNGTALADGASSTASSANDSATLTSISGVESVRDGAGPGPGPGPGISAGAGAGVVVSGMSGVHRSAPAMPTTASQCPTSGEAISQPQQQLQTDKPAPSLLFSDSDPCVEAAYDGLSVTVTGRAPPTPLRSYNELTRAPRKMPNLLLSNAAAAFRLNRPTPIQSHVIPAMMDGRDVLAVSCTGSGKTLAYLLPLLSQLMGRNRVGSKATASPEALVLVPTRELAEQVFADVQLLLRRSHLKALTVHGGVSLAEQVIAIRGRWRRSAGGVDLMVATPGRLLQLVEQRRAVRLGRLGLLVVDEADRLMEEGMWPDLRRLLSQPGLPTARQTVLVAASLPGPQLAAAAAELLRDSLAVSVGDGSGASGVVRQHVELVTDEDKLTRLTELLAPGAGSGRVASRDGVTEAHSATANHSSSSSLSPTAATTSSRSGSSDAASPSSPISPMRSSPGGPALVFTRSLQRAEEVARHLAGKGVSVALLHRDLTQDQRDEAMQCFRFGVTSVLVATALASRGLNFPDVEHVVNYDVPASASVYMHQVGRTGRGGRPGLATTLVTRSNRPSAPWLLTSLRSAGSPVPAWLETMAEEARAKAASLRAAAAAAEGKSAGGARQSRRRTTVALDDPAAATAVKFGSYLTPPRTLTGRQRSGAAGVRGDAPVIGAVQQANRAAVAVTAAAAATATVAATEGASLPPLQPAVLDRRHDAEYWQAVFDSALRPLGPVQAATAASAAVEADANDNELEHGKAPATVVSKRRSQQTAFRGVVRPNGRRPNGNRATATAVAAAAHRSMSSSSSSSSSSSMAKKTDGSVERRHAGSAPGRETRRLVYRDAAVELEALPGGGLRAGPQRGTGGLGQGEGRKRTE</sequence>
<feature type="domain" description="Helicase ATP-binding" evidence="7">
    <location>
        <begin position="430"/>
        <end position="617"/>
    </location>
</feature>
<evidence type="ECO:0000256" key="3">
    <source>
        <dbReference type="ARBA" id="ARBA00022801"/>
    </source>
</evidence>
<evidence type="ECO:0000256" key="5">
    <source>
        <dbReference type="ARBA" id="ARBA00022840"/>
    </source>
</evidence>
<dbReference type="CDD" id="cd00268">
    <property type="entry name" value="DEADc"/>
    <property type="match status" value="1"/>
</dbReference>
<dbReference type="AlphaFoldDB" id="A0A8J4F0Z4"/>
<dbReference type="InterPro" id="IPR027417">
    <property type="entry name" value="P-loop_NTPase"/>
</dbReference>
<feature type="compositionally biased region" description="Polar residues" evidence="6">
    <location>
        <begin position="173"/>
        <end position="185"/>
    </location>
</feature>
<evidence type="ECO:0000256" key="1">
    <source>
        <dbReference type="ARBA" id="ARBA00006517"/>
    </source>
</evidence>
<name>A0A8J4F0Z4_9CHLO</name>
<dbReference type="EMBL" id="BNCO01000024">
    <property type="protein sequence ID" value="GIL56420.1"/>
    <property type="molecule type" value="Genomic_DNA"/>
</dbReference>
<feature type="region of interest" description="Disordered" evidence="6">
    <location>
        <begin position="654"/>
        <end position="715"/>
    </location>
</feature>
<dbReference type="PANTHER" id="PTHR47959">
    <property type="entry name" value="ATP-DEPENDENT RNA HELICASE RHLE-RELATED"/>
    <property type="match status" value="1"/>
</dbReference>
<feature type="domain" description="Helicase C-terminal" evidence="8">
    <location>
        <begin position="699"/>
        <end position="846"/>
    </location>
</feature>
<accession>A0A8J4F0Z4</accession>
<evidence type="ECO:0000259" key="8">
    <source>
        <dbReference type="PROSITE" id="PS51194"/>
    </source>
</evidence>
<feature type="compositionally biased region" description="Low complexity" evidence="6">
    <location>
        <begin position="1023"/>
        <end position="1063"/>
    </location>
</feature>
<feature type="region of interest" description="Disordered" evidence="6">
    <location>
        <begin position="146"/>
        <end position="285"/>
    </location>
</feature>
<comment type="similarity">
    <text evidence="1">Belongs to the DEAD box helicase family. DDX21/DDX50 subfamily.</text>
</comment>
<dbReference type="SMART" id="SM00487">
    <property type="entry name" value="DEXDc"/>
    <property type="match status" value="1"/>
</dbReference>
<dbReference type="Pfam" id="PF00271">
    <property type="entry name" value="Helicase_C"/>
    <property type="match status" value="1"/>
</dbReference>
<dbReference type="Pfam" id="PF00270">
    <property type="entry name" value="DEAD"/>
    <property type="match status" value="1"/>
</dbReference>
<keyword evidence="3" id="KW-0378">Hydrolase</keyword>
<evidence type="ECO:0000256" key="6">
    <source>
        <dbReference type="SAM" id="MobiDB-lite"/>
    </source>
</evidence>
<keyword evidence="4" id="KW-0347">Helicase</keyword>
<feature type="compositionally biased region" description="Polar residues" evidence="6">
    <location>
        <begin position="335"/>
        <end position="356"/>
    </location>
</feature>
<evidence type="ECO:0000256" key="4">
    <source>
        <dbReference type="ARBA" id="ARBA00022806"/>
    </source>
</evidence>
<proteinExistence type="inferred from homology"/>
<dbReference type="Gene3D" id="3.40.50.300">
    <property type="entry name" value="P-loop containing nucleotide triphosphate hydrolases"/>
    <property type="match status" value="2"/>
</dbReference>
<feature type="compositionally biased region" description="Basic and acidic residues" evidence="6">
    <location>
        <begin position="1082"/>
        <end position="1093"/>
    </location>
</feature>
<dbReference type="InterPro" id="IPR011545">
    <property type="entry name" value="DEAD/DEAH_box_helicase_dom"/>
</dbReference>
<feature type="region of interest" description="Disordered" evidence="6">
    <location>
        <begin position="294"/>
        <end position="313"/>
    </location>
</feature>
<dbReference type="CDD" id="cd18787">
    <property type="entry name" value="SF2_C_DEAD"/>
    <property type="match status" value="1"/>
</dbReference>
<dbReference type="InterPro" id="IPR044742">
    <property type="entry name" value="DEAD/DEAH_RhlB"/>
</dbReference>
<dbReference type="InterPro" id="IPR000629">
    <property type="entry name" value="RNA-helicase_DEAD-box_CS"/>
</dbReference>
<evidence type="ECO:0000256" key="2">
    <source>
        <dbReference type="ARBA" id="ARBA00022741"/>
    </source>
</evidence>
<feature type="compositionally biased region" description="Polar residues" evidence="6">
    <location>
        <begin position="236"/>
        <end position="249"/>
    </location>
</feature>
<dbReference type="InterPro" id="IPR050079">
    <property type="entry name" value="DEAD_box_RNA_helicase"/>
</dbReference>
<feature type="compositionally biased region" description="Gly residues" evidence="6">
    <location>
        <begin position="1100"/>
        <end position="1118"/>
    </location>
</feature>
<dbReference type="GO" id="GO:0005524">
    <property type="term" value="F:ATP binding"/>
    <property type="evidence" value="ECO:0007669"/>
    <property type="project" value="UniProtKB-KW"/>
</dbReference>
<dbReference type="PROSITE" id="PS51194">
    <property type="entry name" value="HELICASE_CTER"/>
    <property type="match status" value="1"/>
</dbReference>
<protein>
    <recommendedName>
        <fullName evidence="11">DEAD/DEAH box helicase</fullName>
    </recommendedName>
</protein>
<dbReference type="InterPro" id="IPR014001">
    <property type="entry name" value="Helicase_ATP-bd"/>
</dbReference>
<dbReference type="GO" id="GO:0016787">
    <property type="term" value="F:hydrolase activity"/>
    <property type="evidence" value="ECO:0007669"/>
    <property type="project" value="UniProtKB-KW"/>
</dbReference>
<dbReference type="SUPFAM" id="SSF52540">
    <property type="entry name" value="P-loop containing nucleoside triphosphate hydrolases"/>
    <property type="match status" value="1"/>
</dbReference>
<dbReference type="GO" id="GO:0005829">
    <property type="term" value="C:cytosol"/>
    <property type="evidence" value="ECO:0007669"/>
    <property type="project" value="TreeGrafter"/>
</dbReference>
<keyword evidence="10" id="KW-1185">Reference proteome</keyword>
<feature type="compositionally biased region" description="Basic and acidic residues" evidence="6">
    <location>
        <begin position="1065"/>
        <end position="1075"/>
    </location>
</feature>
<evidence type="ECO:0000313" key="10">
    <source>
        <dbReference type="Proteomes" id="UP000747399"/>
    </source>
</evidence>
<feature type="region of interest" description="Disordered" evidence="6">
    <location>
        <begin position="996"/>
        <end position="1125"/>
    </location>
</feature>
<feature type="compositionally biased region" description="Low complexity" evidence="6">
    <location>
        <begin position="110"/>
        <end position="130"/>
    </location>
</feature>
<evidence type="ECO:0008006" key="11">
    <source>
        <dbReference type="Google" id="ProtNLM"/>
    </source>
</evidence>
<evidence type="ECO:0000259" key="7">
    <source>
        <dbReference type="PROSITE" id="PS51192"/>
    </source>
</evidence>
<gene>
    <name evidence="9" type="ORF">Vafri_11775</name>
</gene>
<dbReference type="PROSITE" id="PS51192">
    <property type="entry name" value="HELICASE_ATP_BIND_1"/>
    <property type="match status" value="1"/>
</dbReference>
<feature type="compositionally biased region" description="Low complexity" evidence="6">
    <location>
        <begin position="200"/>
        <end position="212"/>
    </location>
</feature>
<dbReference type="PROSITE" id="PS00039">
    <property type="entry name" value="DEAD_ATP_HELICASE"/>
    <property type="match status" value="1"/>
</dbReference>
<feature type="compositionally biased region" description="Low complexity" evidence="6">
    <location>
        <begin position="267"/>
        <end position="285"/>
    </location>
</feature>
<feature type="region of interest" description="Disordered" evidence="6">
    <location>
        <begin position="109"/>
        <end position="130"/>
    </location>
</feature>
<feature type="region of interest" description="Disordered" evidence="6">
    <location>
        <begin position="326"/>
        <end position="357"/>
    </location>
</feature>
<dbReference type="GO" id="GO:0003724">
    <property type="term" value="F:RNA helicase activity"/>
    <property type="evidence" value="ECO:0007669"/>
    <property type="project" value="TreeGrafter"/>
</dbReference>
<reference evidence="9" key="1">
    <citation type="journal article" date="2021" name="Proc. Natl. Acad. Sci. U.S.A.">
        <title>Three genomes in the algal genus Volvox reveal the fate of a haploid sex-determining region after a transition to homothallism.</title>
        <authorList>
            <person name="Yamamoto K."/>
            <person name="Hamaji T."/>
            <person name="Kawai-Toyooka H."/>
            <person name="Matsuzaki R."/>
            <person name="Takahashi F."/>
            <person name="Nishimura Y."/>
            <person name="Kawachi M."/>
            <person name="Noguchi H."/>
            <person name="Minakuchi Y."/>
            <person name="Umen J.G."/>
            <person name="Toyoda A."/>
            <person name="Nozaki H."/>
        </authorList>
    </citation>
    <scope>NUCLEOTIDE SEQUENCE</scope>
    <source>
        <strain evidence="9">NIES-3780</strain>
    </source>
</reference>
<comment type="caution">
    <text evidence="9">The sequence shown here is derived from an EMBL/GenBank/DDBJ whole genome shotgun (WGS) entry which is preliminary data.</text>
</comment>
<keyword evidence="5" id="KW-0067">ATP-binding</keyword>
<feature type="compositionally biased region" description="Low complexity" evidence="6">
    <location>
        <begin position="667"/>
        <end position="711"/>
    </location>
</feature>
<dbReference type="GO" id="GO:0003676">
    <property type="term" value="F:nucleic acid binding"/>
    <property type="evidence" value="ECO:0007669"/>
    <property type="project" value="InterPro"/>
</dbReference>
<dbReference type="Proteomes" id="UP000747399">
    <property type="component" value="Unassembled WGS sequence"/>
</dbReference>
<dbReference type="PANTHER" id="PTHR47959:SF13">
    <property type="entry name" value="ATP-DEPENDENT RNA HELICASE RHLE"/>
    <property type="match status" value="1"/>
</dbReference>
<organism evidence="9 10">
    <name type="scientific">Volvox africanus</name>
    <dbReference type="NCBI Taxonomy" id="51714"/>
    <lineage>
        <taxon>Eukaryota</taxon>
        <taxon>Viridiplantae</taxon>
        <taxon>Chlorophyta</taxon>
        <taxon>core chlorophytes</taxon>
        <taxon>Chlorophyceae</taxon>
        <taxon>CS clade</taxon>
        <taxon>Chlamydomonadales</taxon>
        <taxon>Volvocaceae</taxon>
        <taxon>Volvox</taxon>
    </lineage>
</organism>
<dbReference type="SMART" id="SM00490">
    <property type="entry name" value="HELICc"/>
    <property type="match status" value="1"/>
</dbReference>
<keyword evidence="2" id="KW-0547">Nucleotide-binding</keyword>
<dbReference type="InterPro" id="IPR001650">
    <property type="entry name" value="Helicase_C-like"/>
</dbReference>
<evidence type="ECO:0000313" key="9">
    <source>
        <dbReference type="EMBL" id="GIL56420.1"/>
    </source>
</evidence>